<name>A0A397AEA0_APHAT</name>
<dbReference type="EMBL" id="QUSZ01006971">
    <property type="protein sequence ID" value="RHY03977.1"/>
    <property type="molecule type" value="Genomic_DNA"/>
</dbReference>
<evidence type="ECO:0000313" key="6">
    <source>
        <dbReference type="Proteomes" id="UP000286510"/>
    </source>
</evidence>
<gene>
    <name evidence="3" type="ORF">DYB26_013802</name>
    <name evidence="2" type="ORF">DYB30_009632</name>
    <name evidence="1" type="ORF">DYB36_013167</name>
</gene>
<proteinExistence type="predicted"/>
<dbReference type="Proteomes" id="UP000266643">
    <property type="component" value="Unassembled WGS sequence"/>
</dbReference>
<evidence type="ECO:0000313" key="3">
    <source>
        <dbReference type="EMBL" id="RHY84948.1"/>
    </source>
</evidence>
<dbReference type="EMBL" id="QUTD01006570">
    <property type="protein sequence ID" value="RHY54601.1"/>
    <property type="molecule type" value="Genomic_DNA"/>
</dbReference>
<accession>A0A397AEA0</accession>
<sequence length="91" mass="9941">MTWCRWEDAKTCCEYLITRSITDEVGPKNMLRVDITTALRDNSMGSLTVENLCNEIVKHLQNGMSRSPAIGVAAVTDAIGVATVTDAIRTP</sequence>
<reference evidence="4 5" key="1">
    <citation type="submission" date="2018-08" db="EMBL/GenBank/DDBJ databases">
        <title>Aphanomyces genome sequencing and annotation.</title>
        <authorList>
            <person name="Minardi D."/>
            <person name="Oidtmann B."/>
            <person name="Van Der Giezen M."/>
            <person name="Studholme D.J."/>
        </authorList>
    </citation>
    <scope>NUCLEOTIDE SEQUENCE [LARGE SCALE GENOMIC DNA]</scope>
    <source>
        <strain evidence="2 5">D2</strain>
        <strain evidence="3 6">FDL457</strain>
        <strain evidence="1 4">Kv</strain>
    </source>
</reference>
<dbReference type="Proteomes" id="UP000286510">
    <property type="component" value="Unassembled WGS sequence"/>
</dbReference>
<evidence type="ECO:0000313" key="4">
    <source>
        <dbReference type="Proteomes" id="UP000265427"/>
    </source>
</evidence>
<protein>
    <submittedName>
        <fullName evidence="1">Uncharacterized protein</fullName>
    </submittedName>
</protein>
<organism evidence="1 4">
    <name type="scientific">Aphanomyces astaci</name>
    <name type="common">Crayfish plague agent</name>
    <dbReference type="NCBI Taxonomy" id="112090"/>
    <lineage>
        <taxon>Eukaryota</taxon>
        <taxon>Sar</taxon>
        <taxon>Stramenopiles</taxon>
        <taxon>Oomycota</taxon>
        <taxon>Saprolegniomycetes</taxon>
        <taxon>Saprolegniales</taxon>
        <taxon>Verrucalvaceae</taxon>
        <taxon>Aphanomyces</taxon>
    </lineage>
</organism>
<dbReference type="EMBL" id="QUTF01024454">
    <property type="protein sequence ID" value="RHY84948.1"/>
    <property type="molecule type" value="Genomic_DNA"/>
</dbReference>
<evidence type="ECO:0000313" key="2">
    <source>
        <dbReference type="EMBL" id="RHY54601.1"/>
    </source>
</evidence>
<dbReference type="Proteomes" id="UP000265427">
    <property type="component" value="Unassembled WGS sequence"/>
</dbReference>
<evidence type="ECO:0000313" key="1">
    <source>
        <dbReference type="EMBL" id="RHY03977.1"/>
    </source>
</evidence>
<comment type="caution">
    <text evidence="1">The sequence shown here is derived from an EMBL/GenBank/DDBJ whole genome shotgun (WGS) entry which is preliminary data.</text>
</comment>
<dbReference type="AlphaFoldDB" id="A0A397AEA0"/>
<evidence type="ECO:0000313" key="5">
    <source>
        <dbReference type="Proteomes" id="UP000266643"/>
    </source>
</evidence>